<evidence type="ECO:0000256" key="1">
    <source>
        <dbReference type="ARBA" id="ARBA00009792"/>
    </source>
</evidence>
<dbReference type="SMART" id="SM00872">
    <property type="entry name" value="Alpha-mann_mid"/>
    <property type="match status" value="1"/>
</dbReference>
<dbReference type="GO" id="GO:0046872">
    <property type="term" value="F:metal ion binding"/>
    <property type="evidence" value="ECO:0007669"/>
    <property type="project" value="UniProtKB-KW"/>
</dbReference>
<dbReference type="Pfam" id="PF01074">
    <property type="entry name" value="Glyco_hydro_38N"/>
    <property type="match status" value="1"/>
</dbReference>
<dbReference type="GO" id="GO:0004559">
    <property type="term" value="F:alpha-mannosidase activity"/>
    <property type="evidence" value="ECO:0007669"/>
    <property type="project" value="InterPro"/>
</dbReference>
<dbReference type="InterPro" id="IPR015341">
    <property type="entry name" value="Glyco_hydro_38_cen"/>
</dbReference>
<dbReference type="InterPro" id="IPR011330">
    <property type="entry name" value="Glyco_hydro/deAcase_b/a-brl"/>
</dbReference>
<dbReference type="SUPFAM" id="SSF74650">
    <property type="entry name" value="Galactose mutarotase-like"/>
    <property type="match status" value="1"/>
</dbReference>
<keyword evidence="3" id="KW-0378">Hydrolase</keyword>
<evidence type="ECO:0000256" key="3">
    <source>
        <dbReference type="ARBA" id="ARBA00022801"/>
    </source>
</evidence>
<evidence type="ECO:0000256" key="4">
    <source>
        <dbReference type="ARBA" id="ARBA00023295"/>
    </source>
</evidence>
<feature type="domain" description="Glycoside hydrolase family 38 central" evidence="5">
    <location>
        <begin position="285"/>
        <end position="357"/>
    </location>
</feature>
<dbReference type="PANTHER" id="PTHR46017:SF2">
    <property type="entry name" value="MANNOSYLGLYCERATE HYDROLASE"/>
    <property type="match status" value="1"/>
</dbReference>
<name>A0A6J6QRG9_9ZZZZ</name>
<dbReference type="InterPro" id="IPR027291">
    <property type="entry name" value="Glyco_hydro_38_N_sf"/>
</dbReference>
<dbReference type="GO" id="GO:0006013">
    <property type="term" value="P:mannose metabolic process"/>
    <property type="evidence" value="ECO:0007669"/>
    <property type="project" value="InterPro"/>
</dbReference>
<keyword evidence="2" id="KW-0479">Metal-binding</keyword>
<dbReference type="InterPro" id="IPR037094">
    <property type="entry name" value="Glyco_hydro_38_cen_sf"/>
</dbReference>
<dbReference type="Pfam" id="PF07748">
    <property type="entry name" value="Glyco_hydro_38C"/>
    <property type="match status" value="1"/>
</dbReference>
<dbReference type="PANTHER" id="PTHR46017">
    <property type="entry name" value="ALPHA-MANNOSIDASE 2C1"/>
    <property type="match status" value="1"/>
</dbReference>
<evidence type="ECO:0000259" key="5">
    <source>
        <dbReference type="SMART" id="SM00872"/>
    </source>
</evidence>
<dbReference type="AlphaFoldDB" id="A0A6J6QRG9"/>
<proteinExistence type="inferred from homology"/>
<dbReference type="InterPro" id="IPR011013">
    <property type="entry name" value="Gal_mutarotase_sf_dom"/>
</dbReference>
<dbReference type="GO" id="GO:0009313">
    <property type="term" value="P:oligosaccharide catabolic process"/>
    <property type="evidence" value="ECO:0007669"/>
    <property type="project" value="TreeGrafter"/>
</dbReference>
<dbReference type="SUPFAM" id="SSF88713">
    <property type="entry name" value="Glycoside hydrolase/deacetylase"/>
    <property type="match status" value="1"/>
</dbReference>
<organism evidence="6">
    <name type="scientific">freshwater metagenome</name>
    <dbReference type="NCBI Taxonomy" id="449393"/>
    <lineage>
        <taxon>unclassified sequences</taxon>
        <taxon>metagenomes</taxon>
        <taxon>ecological metagenomes</taxon>
    </lineage>
</organism>
<reference evidence="6" key="1">
    <citation type="submission" date="2020-05" db="EMBL/GenBank/DDBJ databases">
        <authorList>
            <person name="Chiriac C."/>
            <person name="Salcher M."/>
            <person name="Ghai R."/>
            <person name="Kavagutti S V."/>
        </authorList>
    </citation>
    <scope>NUCLEOTIDE SEQUENCE</scope>
</reference>
<dbReference type="Gene3D" id="1.20.1270.50">
    <property type="entry name" value="Glycoside hydrolase family 38, central domain"/>
    <property type="match status" value="1"/>
</dbReference>
<dbReference type="Gene3D" id="3.20.110.10">
    <property type="entry name" value="Glycoside hydrolase 38, N terminal domain"/>
    <property type="match status" value="1"/>
</dbReference>
<evidence type="ECO:0000313" key="6">
    <source>
        <dbReference type="EMBL" id="CAB4711605.1"/>
    </source>
</evidence>
<dbReference type="InterPro" id="IPR000602">
    <property type="entry name" value="Glyco_hydro_38_N"/>
</dbReference>
<dbReference type="SUPFAM" id="SSF88688">
    <property type="entry name" value="Families 57/38 glycoside transferase middle domain"/>
    <property type="match status" value="1"/>
</dbReference>
<sequence length="925" mass="100622">MTDETPEPIAVAIVAHTHWDREWYLAFETFRVRLVGLIDGLLDLLERDQFYERFLLDGQTAVIDDYLAVRPEAESRIKALARAERLQVGPWMILMDEFMVSGETIVRNLQWGMKRARELGGLMEVGYLPDMFGHVAQMPQILSLAGLNDAVVWRGVPNEIVKSAFWWEAPNGSRVRAEYLIGSYSNGRDLPDTGSGLVARAHSYEQELGSARLDNGSMLLMNGTDHQIPQPGLSQAVAQANESQARYEFKITTLADYLAGVPRNDLALWRGEMRSGGRANVLMGVASNRVDVHRAAARAERAVERRAEPLNALLREPDQYPTTLLATAWENLILNSAHDSSCACSSDEVVDAVMVRYQQARQIGDALVNQAVQEFADRSGAPMGSTVVVNPTAHRRSGTVNLSVPGMGPVHFVSATGISCPTQIVNQTSGDRVGFSTLVVGQKIRWVLEMMRGPEFAGVRIKAVTVRELATDEWEYTFVAADPPDTAIDLGEWREELLARGMAGATLRVRQTEAPVRRVIVAMPEIAGYGWLSLTAVEGTGTGGETSGEGNTLTNAHIVVEADPATGQLTVTTTDGVSVSRAHALVDGGDGGDTYNYSPPTEDQIIDRPHSVELEVLESGPVRSRLLVTTISTVPAAAIGDEQLCSRRSDETVEQKIVTTVELRADENFVRLHVEIDNHARDHRLRAHLTLPEPVASSDAECAFGVVSRDLEAEGGPGEFGLPTFVSRRFVDASNGSVGCAIIHDGLLEYEVLTDESGAGTELALTLLRATGYLSRAQAQLRPNPAGPLMPLTGAQMAGTIALDYAILPHRGDWQQAQLYSAADAFLVPLERARVKTESTPTIGDQSGLIVTGAEVAAVNRYRGELTVRVFNPTNEPSELCIITSQDRGDQKAVVVDFNEQVIDTFSQTRTLGPNEIITVRFSAS</sequence>
<dbReference type="Gene3D" id="2.70.98.30">
    <property type="entry name" value="Golgi alpha-mannosidase II, domain 4"/>
    <property type="match status" value="1"/>
</dbReference>
<dbReference type="GO" id="GO:0030246">
    <property type="term" value="F:carbohydrate binding"/>
    <property type="evidence" value="ECO:0007669"/>
    <property type="project" value="InterPro"/>
</dbReference>
<dbReference type="InterPro" id="IPR028995">
    <property type="entry name" value="Glyco_hydro_57/38_cen_sf"/>
</dbReference>
<keyword evidence="4" id="KW-0326">Glycosidase</keyword>
<accession>A0A6J6QRG9</accession>
<dbReference type="InterPro" id="IPR011682">
    <property type="entry name" value="Glyco_hydro_38_C"/>
</dbReference>
<comment type="similarity">
    <text evidence="1">Belongs to the glycosyl hydrolase 38 family.</text>
</comment>
<gene>
    <name evidence="6" type="ORF">UFOPK2683_00024</name>
</gene>
<protein>
    <submittedName>
        <fullName evidence="6">Unannotated protein</fullName>
    </submittedName>
</protein>
<dbReference type="Pfam" id="PF09261">
    <property type="entry name" value="Alpha-mann_mid"/>
    <property type="match status" value="1"/>
</dbReference>
<dbReference type="EMBL" id="CAEZYK010000001">
    <property type="protein sequence ID" value="CAB4711605.1"/>
    <property type="molecule type" value="Genomic_DNA"/>
</dbReference>
<evidence type="ECO:0000256" key="2">
    <source>
        <dbReference type="ARBA" id="ARBA00022723"/>
    </source>
</evidence>